<evidence type="ECO:0000256" key="1">
    <source>
        <dbReference type="SAM" id="MobiDB-lite"/>
    </source>
</evidence>
<reference evidence="2" key="1">
    <citation type="journal article" date="2012" name="Nat. Biotechnol.">
        <title>Reference genome sequence of the model plant Setaria.</title>
        <authorList>
            <person name="Bennetzen J.L."/>
            <person name="Schmutz J."/>
            <person name="Wang H."/>
            <person name="Percifield R."/>
            <person name="Hawkins J."/>
            <person name="Pontaroli A.C."/>
            <person name="Estep M."/>
            <person name="Feng L."/>
            <person name="Vaughn J.N."/>
            <person name="Grimwood J."/>
            <person name="Jenkins J."/>
            <person name="Barry K."/>
            <person name="Lindquist E."/>
            <person name="Hellsten U."/>
            <person name="Deshpande S."/>
            <person name="Wang X."/>
            <person name="Wu X."/>
            <person name="Mitros T."/>
            <person name="Triplett J."/>
            <person name="Yang X."/>
            <person name="Ye C.Y."/>
            <person name="Mauro-Herrera M."/>
            <person name="Wang L."/>
            <person name="Li P."/>
            <person name="Sharma M."/>
            <person name="Sharma R."/>
            <person name="Ronald P.C."/>
            <person name="Panaud O."/>
            <person name="Kellogg E.A."/>
            <person name="Brutnell T.P."/>
            <person name="Doust A.N."/>
            <person name="Tuskan G.A."/>
            <person name="Rokhsar D."/>
            <person name="Devos K.M."/>
        </authorList>
    </citation>
    <scope>NUCLEOTIDE SEQUENCE [LARGE SCALE GENOMIC DNA]</scope>
    <source>
        <strain evidence="2">Yugu1</strain>
    </source>
</reference>
<dbReference type="EMBL" id="CM003529">
    <property type="protein sequence ID" value="RCV11377.1"/>
    <property type="molecule type" value="Genomic_DNA"/>
</dbReference>
<organism evidence="2">
    <name type="scientific">Setaria italica</name>
    <name type="common">Foxtail millet</name>
    <name type="synonym">Panicum italicum</name>
    <dbReference type="NCBI Taxonomy" id="4555"/>
    <lineage>
        <taxon>Eukaryota</taxon>
        <taxon>Viridiplantae</taxon>
        <taxon>Streptophyta</taxon>
        <taxon>Embryophyta</taxon>
        <taxon>Tracheophyta</taxon>
        <taxon>Spermatophyta</taxon>
        <taxon>Magnoliopsida</taxon>
        <taxon>Liliopsida</taxon>
        <taxon>Poales</taxon>
        <taxon>Poaceae</taxon>
        <taxon>PACMAD clade</taxon>
        <taxon>Panicoideae</taxon>
        <taxon>Panicodae</taxon>
        <taxon>Paniceae</taxon>
        <taxon>Cenchrinae</taxon>
        <taxon>Setaria</taxon>
    </lineage>
</organism>
<feature type="compositionally biased region" description="Basic residues" evidence="1">
    <location>
        <begin position="1"/>
        <end position="16"/>
    </location>
</feature>
<feature type="region of interest" description="Disordered" evidence="1">
    <location>
        <begin position="148"/>
        <end position="176"/>
    </location>
</feature>
<dbReference type="OrthoDB" id="691610at2759"/>
<sequence length="504" mass="54738">MAAAMRQRRRRRRRQGARTASTAAGAEDVVDEAVVGRGRRRRGALSCLGEKPGFGSSSPSDFQMQRIQAPAPAQSTAAVTSLRPLRVSLCCAAAALTDPFAGEERLPDPSHSSTMGVLARRFLNLIVPGCTPGVKSVRRIDLAGQQLFYHDEPPPPSNGDGDGSEPLAPAAGGQDTISHPLASKMEMLRLPRASFNFRALNNGWNLNCFPFADSKVICGDQSGFGFIFDLDSRKVETMPPLLKLPTVNPVSVFVHKPHVDDDVWNDGDGSSLFLMERIPQPEPISHLVRESEQFVGFINHYPSGPWGGKCFTCRLLPPPPFVRETCSWYNNTPKITAYGVIGGGSHVCISVQGVGTYCLDTANHTWSQVGKWTLPFHGKVEYVPELKLWFGLSGDSQHLAAADLSDMDSQPQLVGGPWKELDPPDEWKECKDPQFVSLGSGRFCIARFFQEAAGSAGDEVIHENAAVFTGVEVNSSGKCGTGKEVQMTPHRSRGAYNTSIEALF</sequence>
<name>A0A368Q013_SETIT</name>
<dbReference type="AlphaFoldDB" id="A0A368Q013"/>
<protein>
    <submittedName>
        <fullName evidence="2">Uncharacterized protein</fullName>
    </submittedName>
</protein>
<dbReference type="InterPro" id="IPR012871">
    <property type="entry name" value="DUF1668_ORYSA"/>
</dbReference>
<proteinExistence type="predicted"/>
<gene>
    <name evidence="2" type="ORF">SETIT_2G181000v2</name>
</gene>
<dbReference type="Pfam" id="PF07893">
    <property type="entry name" value="DUF1668"/>
    <property type="match status" value="1"/>
</dbReference>
<accession>A0A368Q013</accession>
<feature type="region of interest" description="Disordered" evidence="1">
    <location>
        <begin position="1"/>
        <end position="25"/>
    </location>
</feature>
<evidence type="ECO:0000313" key="2">
    <source>
        <dbReference type="EMBL" id="RCV11377.1"/>
    </source>
</evidence>
<dbReference type="PANTHER" id="PTHR33085">
    <property type="entry name" value="OS12G0113100 PROTEIN-RELATED"/>
    <property type="match status" value="1"/>
</dbReference>
<dbReference type="PANTHER" id="PTHR33085:SF146">
    <property type="entry name" value="F-BOX ASSOCIATED DOMAIN-CONTAINING PROTEIN"/>
    <property type="match status" value="1"/>
</dbReference>
<reference evidence="2" key="2">
    <citation type="submission" date="2015-07" db="EMBL/GenBank/DDBJ databases">
        <authorList>
            <person name="Noorani M."/>
        </authorList>
    </citation>
    <scope>NUCLEOTIDE SEQUENCE</scope>
    <source>
        <strain evidence="2">Yugu1</strain>
    </source>
</reference>